<dbReference type="PANTHER" id="PTHR11014:SF63">
    <property type="entry name" value="METALLOPEPTIDASE, PUTATIVE (AFU_ORTHOLOGUE AFUA_6G09600)-RELATED"/>
    <property type="match status" value="1"/>
</dbReference>
<dbReference type="EMBL" id="AGQR02002078">
    <property type="protein sequence ID" value="PIM00088.1"/>
    <property type="molecule type" value="Genomic_DNA"/>
</dbReference>
<proteinExistence type="inferred from homology"/>
<feature type="signal peptide" evidence="3">
    <location>
        <begin position="1"/>
        <end position="36"/>
    </location>
</feature>
<organism evidence="5 6">
    <name type="scientific">Toxoplasma gondii COUG</name>
    <dbReference type="NCBI Taxonomy" id="1074873"/>
    <lineage>
        <taxon>Eukaryota</taxon>
        <taxon>Sar</taxon>
        <taxon>Alveolata</taxon>
        <taxon>Apicomplexa</taxon>
        <taxon>Conoidasida</taxon>
        <taxon>Coccidia</taxon>
        <taxon>Eucoccidiorida</taxon>
        <taxon>Eimeriorina</taxon>
        <taxon>Sarcocystidae</taxon>
        <taxon>Toxoplasma</taxon>
    </lineage>
</organism>
<dbReference type="VEuPathDB" id="ToxoDB:TGCOUG_213520"/>
<dbReference type="InterPro" id="IPR017439">
    <property type="entry name" value="Amidohydrolase"/>
</dbReference>
<protein>
    <submittedName>
        <fullName evidence="5">Peptidase M20D, amidohydrolase</fullName>
        <ecNumber evidence="5">3.5.1.47</ecNumber>
    </submittedName>
</protein>
<dbReference type="InterPro" id="IPR036264">
    <property type="entry name" value="Bact_exopeptidase_dim_dom"/>
</dbReference>
<dbReference type="FunFam" id="3.30.70.360:FF:000001">
    <property type="entry name" value="N-acetyldiaminopimelate deacetylase"/>
    <property type="match status" value="1"/>
</dbReference>
<keyword evidence="2 5" id="KW-0378">Hydrolase</keyword>
<dbReference type="Gene3D" id="3.40.630.10">
    <property type="entry name" value="Zn peptidases"/>
    <property type="match status" value="1"/>
</dbReference>
<dbReference type="InterPro" id="IPR011650">
    <property type="entry name" value="Peptidase_M20_dimer"/>
</dbReference>
<dbReference type="Proteomes" id="UP000236343">
    <property type="component" value="Unassembled WGS sequence"/>
</dbReference>
<feature type="domain" description="Peptidase M20 dimerisation" evidence="4">
    <location>
        <begin position="282"/>
        <end position="379"/>
    </location>
</feature>
<reference evidence="5 6" key="1">
    <citation type="journal article" date="2016" name="Nat. Commun.">
        <title>Local admixture of amplified and diversified secreted pathogenesis determinants shapes mosaic Toxoplasma gondii genomes.</title>
        <authorList>
            <person name="Lorenzi H."/>
            <person name="Khan A."/>
            <person name="Behnke M.S."/>
            <person name="Namasivayam S."/>
            <person name="Swapna L.S."/>
            <person name="Hadjithomas M."/>
            <person name="Karamycheva S."/>
            <person name="Pinney D."/>
            <person name="Brunk B.P."/>
            <person name="Ajioka J.W."/>
            <person name="Ajzenberg D."/>
            <person name="Boothroyd J.C."/>
            <person name="Boyle J.P."/>
            <person name="Darde M.L."/>
            <person name="Diaz-Miranda M.A."/>
            <person name="Dubey J.P."/>
            <person name="Fritz H.M."/>
            <person name="Gennari S.M."/>
            <person name="Gregory B.D."/>
            <person name="Kim K."/>
            <person name="Saeij J.P."/>
            <person name="Su C."/>
            <person name="White M.W."/>
            <person name="Zhu X.Q."/>
            <person name="Howe D.K."/>
            <person name="Rosenthal B.M."/>
            <person name="Grigg M.E."/>
            <person name="Parkinson J."/>
            <person name="Liu L."/>
            <person name="Kissinger J.C."/>
            <person name="Roos D.S."/>
            <person name="Sibley L.D."/>
        </authorList>
    </citation>
    <scope>NUCLEOTIDE SEQUENCE [LARGE SCALE GENOMIC DNA]</scope>
    <source>
        <strain evidence="5 6">COUG</strain>
    </source>
</reference>
<dbReference type="GO" id="GO:0050118">
    <property type="term" value="F:N-acetyldiaminopimelate deacetylase activity"/>
    <property type="evidence" value="ECO:0007669"/>
    <property type="project" value="UniProtKB-EC"/>
</dbReference>
<dbReference type="PANTHER" id="PTHR11014">
    <property type="entry name" value="PEPTIDASE M20 FAMILY MEMBER"/>
    <property type="match status" value="1"/>
</dbReference>
<keyword evidence="3" id="KW-0732">Signal</keyword>
<dbReference type="InterPro" id="IPR002933">
    <property type="entry name" value="Peptidase_M20"/>
</dbReference>
<evidence type="ECO:0000313" key="6">
    <source>
        <dbReference type="Proteomes" id="UP000236343"/>
    </source>
</evidence>
<sequence length="514" mass="55085">MPRGGHKKMASKTFWNRGIIFLRSYSFFFLPLLAAAASSPASDDKYIIPDGELQNLLAVPTNLSSLSNSGSLVDFSTLFEAASETSFNAWIVAVRRALHQWPETAYNEYRTSALIHKLLKAMNVRVTTGWGTNTIGMSEEEAKIARARREGTGLVAEIGTGKEPCVALRADIDALPIFERTNVPFRSKVDGQMHACGHDVHTTMLLGAAALLKQLEPHMEGTIRLIFQPAEEGGGGALMMREEGVLTMAPPVEFIFGMHVAPALPTGELATRKGAMMAAATQFSINVKGRGGHGAVPHETIDPSPGVAAIVQGLYAIVARETSFTENTTGLISVTRIQGGTAFNVIPSEYFIGGTIRALDMAVMRNLQARVVELVENLAQAFRCQADVKYGSVSYVPLVNDPDATEFFIQTAAPASRSGRVGIADPTLGGEDFAFFLEDVPGTFAVIGIGSGAEHQLGHVPTNIPLHNPNFAVDERVLNRGAAVHAFTALRAFSFLASKKRNAGAAETRTTCEA</sequence>
<dbReference type="CDD" id="cd03886">
    <property type="entry name" value="M20_Acy1"/>
    <property type="match status" value="1"/>
</dbReference>
<name>A0A2G8XYI9_TOXGO</name>
<dbReference type="NCBIfam" id="TIGR01891">
    <property type="entry name" value="amidohydrolases"/>
    <property type="match status" value="1"/>
</dbReference>
<gene>
    <name evidence="5" type="ORF">TGCOUG_213520</name>
</gene>
<dbReference type="SUPFAM" id="SSF55031">
    <property type="entry name" value="Bacterial exopeptidase dimerisation domain"/>
    <property type="match status" value="1"/>
</dbReference>
<evidence type="ECO:0000313" key="5">
    <source>
        <dbReference type="EMBL" id="PIM00088.1"/>
    </source>
</evidence>
<dbReference type="Pfam" id="PF07687">
    <property type="entry name" value="M20_dimer"/>
    <property type="match status" value="1"/>
</dbReference>
<accession>A0A2G8XYI9</accession>
<dbReference type="Gene3D" id="3.30.70.360">
    <property type="match status" value="1"/>
</dbReference>
<feature type="chain" id="PRO_5013708345" evidence="3">
    <location>
        <begin position="37"/>
        <end position="514"/>
    </location>
</feature>
<comment type="caution">
    <text evidence="5">The sequence shown here is derived from an EMBL/GenBank/DDBJ whole genome shotgun (WGS) entry which is preliminary data.</text>
</comment>
<dbReference type="SUPFAM" id="SSF53187">
    <property type="entry name" value="Zn-dependent exopeptidases"/>
    <property type="match status" value="1"/>
</dbReference>
<comment type="similarity">
    <text evidence="1">Belongs to the peptidase M20 family.</text>
</comment>
<evidence type="ECO:0000256" key="1">
    <source>
        <dbReference type="ARBA" id="ARBA00006153"/>
    </source>
</evidence>
<dbReference type="Pfam" id="PF01546">
    <property type="entry name" value="Peptidase_M20"/>
    <property type="match status" value="1"/>
</dbReference>
<evidence type="ECO:0000256" key="3">
    <source>
        <dbReference type="SAM" id="SignalP"/>
    </source>
</evidence>
<dbReference type="EC" id="3.5.1.47" evidence="5"/>
<dbReference type="AlphaFoldDB" id="A0A2G8XYI9"/>
<evidence type="ECO:0000259" key="4">
    <source>
        <dbReference type="Pfam" id="PF07687"/>
    </source>
</evidence>
<evidence type="ECO:0000256" key="2">
    <source>
        <dbReference type="ARBA" id="ARBA00022801"/>
    </source>
</evidence>